<name>A0A6N7WDC7_9FIRM</name>
<evidence type="ECO:0000313" key="2">
    <source>
        <dbReference type="EMBL" id="MSS88487.1"/>
    </source>
</evidence>
<evidence type="ECO:0000259" key="1">
    <source>
        <dbReference type="Pfam" id="PF01713"/>
    </source>
</evidence>
<keyword evidence="3" id="KW-1185">Reference proteome</keyword>
<proteinExistence type="predicted"/>
<dbReference type="RefSeq" id="WP_154464383.1">
    <property type="nucleotide sequence ID" value="NZ_JAXDZL010000157.1"/>
</dbReference>
<dbReference type="GeneID" id="86053254"/>
<organism evidence="2 3">
    <name type="scientific">Eisenbergiella porci</name>
    <dbReference type="NCBI Taxonomy" id="2652274"/>
    <lineage>
        <taxon>Bacteria</taxon>
        <taxon>Bacillati</taxon>
        <taxon>Bacillota</taxon>
        <taxon>Clostridia</taxon>
        <taxon>Lachnospirales</taxon>
        <taxon>Lachnospiraceae</taxon>
        <taxon>Eisenbergiella</taxon>
    </lineage>
</organism>
<reference evidence="2 3" key="1">
    <citation type="submission" date="2019-08" db="EMBL/GenBank/DDBJ databases">
        <title>In-depth cultivation of the pig gut microbiome towards novel bacterial diversity and tailored functional studies.</title>
        <authorList>
            <person name="Wylensek D."/>
            <person name="Hitch T.C.A."/>
            <person name="Clavel T."/>
        </authorList>
    </citation>
    <scope>NUCLEOTIDE SEQUENCE [LARGE SCALE GENOMIC DNA]</scope>
    <source>
        <strain evidence="2 3">WCA-389-WT-23B</strain>
    </source>
</reference>
<gene>
    <name evidence="2" type="ORF">FYJ45_09320</name>
</gene>
<dbReference type="AlphaFoldDB" id="A0A6N7WDC7"/>
<dbReference type="EMBL" id="VUMI01000012">
    <property type="protein sequence ID" value="MSS88487.1"/>
    <property type="molecule type" value="Genomic_DNA"/>
</dbReference>
<dbReference type="Pfam" id="PF01713">
    <property type="entry name" value="Smr"/>
    <property type="match status" value="1"/>
</dbReference>
<evidence type="ECO:0000313" key="3">
    <source>
        <dbReference type="Proteomes" id="UP000436047"/>
    </source>
</evidence>
<comment type="caution">
    <text evidence="2">The sequence shown here is derived from an EMBL/GenBank/DDBJ whole genome shotgun (WGS) entry which is preliminary data.</text>
</comment>
<dbReference type="InterPro" id="IPR002625">
    <property type="entry name" value="Smr_dom"/>
</dbReference>
<dbReference type="InterPro" id="IPR036063">
    <property type="entry name" value="Smr_dom_sf"/>
</dbReference>
<dbReference type="Gene3D" id="3.30.1370.110">
    <property type="match status" value="1"/>
</dbReference>
<accession>A0A6N7WDC7</accession>
<sequence>MNAGIIEIDLHGKNVLQAKAEVDAVLKRTDSSVYRLRIIHGFHGGTGIRNMLQEEYGYGREPKIIRVQGGNNPGITELVLRDY</sequence>
<feature type="domain" description="Smr" evidence="1">
    <location>
        <begin position="8"/>
        <end position="45"/>
    </location>
</feature>
<protein>
    <submittedName>
        <fullName evidence="2">Smr/MutS family protein</fullName>
    </submittedName>
</protein>
<dbReference type="Proteomes" id="UP000436047">
    <property type="component" value="Unassembled WGS sequence"/>
</dbReference>